<dbReference type="PROSITE" id="PS51257">
    <property type="entry name" value="PROKAR_LIPOPROTEIN"/>
    <property type="match status" value="1"/>
</dbReference>
<name>A0A975DJ87_9GAMM</name>
<feature type="transmembrane region" description="Helical" evidence="4">
    <location>
        <begin position="129"/>
        <end position="150"/>
    </location>
</feature>
<proteinExistence type="predicted"/>
<dbReference type="KEGG" id="pxi:J5O05_04525"/>
<dbReference type="GO" id="GO:0000155">
    <property type="term" value="F:phosphorelay sensor kinase activity"/>
    <property type="evidence" value="ECO:0007669"/>
    <property type="project" value="InterPro"/>
</dbReference>
<feature type="transmembrane region" description="Helical" evidence="4">
    <location>
        <begin position="12"/>
        <end position="30"/>
    </location>
</feature>
<keyword evidence="1" id="KW-0808">Transferase</keyword>
<feature type="transmembrane region" description="Helical" evidence="4">
    <location>
        <begin position="66"/>
        <end position="91"/>
    </location>
</feature>
<evidence type="ECO:0000256" key="3">
    <source>
        <dbReference type="ARBA" id="ARBA00023012"/>
    </source>
</evidence>
<dbReference type="GO" id="GO:0046983">
    <property type="term" value="F:protein dimerization activity"/>
    <property type="evidence" value="ECO:0007669"/>
    <property type="project" value="InterPro"/>
</dbReference>
<sequence>MQNTIKHTADWRLSTVASWLAVTIACVFYTPSTLTLFLQLPVHLLILFLLLAIIRTPNDNVARYASGYFALIACLFPLTNTSLVLIHMAMFSSLFSAHFKPTTLFGCILALLATYCGVLLFYKHETIPWIALAIWGIFAIFNGILSRRFVESLNMHYQSRQNYKELKATQNMMKAMSAEQERLALSRELHDSLGHKLTALSINLDFLKRQAPQEMTETVSQCHALSQEILAEVRHIVSAQRNDFGLLKTSLTDLFRATPTLKCTLEISPNLEPLPQQIGLCVIRFCQEMISNTLKHTNASAIDFVISRDETEKDAPIVVTAMHNARESVLPKLGNGLKGMNERVAMLGGEFTQRLLNNALISESQDPVQSFNSGGRLI</sequence>
<dbReference type="AlphaFoldDB" id="A0A975DJ87"/>
<feature type="transmembrane region" description="Helical" evidence="4">
    <location>
        <begin position="103"/>
        <end position="122"/>
    </location>
</feature>
<feature type="domain" description="Signal transduction histidine kinase subgroup 3 dimerisation and phosphoacceptor" evidence="5">
    <location>
        <begin position="181"/>
        <end position="241"/>
    </location>
</feature>
<dbReference type="PANTHER" id="PTHR24421">
    <property type="entry name" value="NITRATE/NITRITE SENSOR PROTEIN NARX-RELATED"/>
    <property type="match status" value="1"/>
</dbReference>
<reference evidence="6" key="1">
    <citation type="submission" date="2021-03" db="EMBL/GenBank/DDBJ databases">
        <title>Complete Genome of Pseudoalteromonas xiamenensis STKMTI.2, a new potential marine bacterium producing anti-Vibrio compounds.</title>
        <authorList>
            <person name="Handayani D.P."/>
            <person name="Isnansetyo A."/>
            <person name="Istiqomah I."/>
            <person name="Jumina J."/>
        </authorList>
    </citation>
    <scope>NUCLEOTIDE SEQUENCE</scope>
    <source>
        <strain evidence="6">STKMTI.2</strain>
    </source>
</reference>
<evidence type="ECO:0000313" key="6">
    <source>
        <dbReference type="EMBL" id="QTH72157.1"/>
    </source>
</evidence>
<dbReference type="EMBL" id="CP072133">
    <property type="protein sequence ID" value="QTH72157.1"/>
    <property type="molecule type" value="Genomic_DNA"/>
</dbReference>
<dbReference type="Proteomes" id="UP000664904">
    <property type="component" value="Chromosome"/>
</dbReference>
<feature type="transmembrane region" description="Helical" evidence="4">
    <location>
        <begin position="36"/>
        <end position="54"/>
    </location>
</feature>
<dbReference type="PANTHER" id="PTHR24421:SF59">
    <property type="entry name" value="OXYGEN SENSOR HISTIDINE KINASE NREB"/>
    <property type="match status" value="1"/>
</dbReference>
<dbReference type="InterPro" id="IPR050482">
    <property type="entry name" value="Sensor_HK_TwoCompSys"/>
</dbReference>
<evidence type="ECO:0000259" key="5">
    <source>
        <dbReference type="Pfam" id="PF07730"/>
    </source>
</evidence>
<accession>A0A975DJ87</accession>
<keyword evidence="4" id="KW-0472">Membrane</keyword>
<gene>
    <name evidence="6" type="ORF">J5O05_04525</name>
</gene>
<dbReference type="InterPro" id="IPR011712">
    <property type="entry name" value="Sig_transdc_His_kin_sub3_dim/P"/>
</dbReference>
<evidence type="ECO:0000256" key="2">
    <source>
        <dbReference type="ARBA" id="ARBA00022777"/>
    </source>
</evidence>
<keyword evidence="4" id="KW-1133">Transmembrane helix</keyword>
<evidence type="ECO:0000256" key="1">
    <source>
        <dbReference type="ARBA" id="ARBA00022679"/>
    </source>
</evidence>
<organism evidence="6 7">
    <name type="scientific">Pseudoalteromonas xiamenensis</name>
    <dbReference type="NCBI Taxonomy" id="882626"/>
    <lineage>
        <taxon>Bacteria</taxon>
        <taxon>Pseudomonadati</taxon>
        <taxon>Pseudomonadota</taxon>
        <taxon>Gammaproteobacteria</taxon>
        <taxon>Alteromonadales</taxon>
        <taxon>Pseudoalteromonadaceae</taxon>
        <taxon>Pseudoalteromonas</taxon>
    </lineage>
</organism>
<dbReference type="Pfam" id="PF07730">
    <property type="entry name" value="HisKA_3"/>
    <property type="match status" value="1"/>
</dbReference>
<dbReference type="RefSeq" id="WP_208843779.1">
    <property type="nucleotide sequence ID" value="NZ_CP072133.1"/>
</dbReference>
<evidence type="ECO:0000313" key="7">
    <source>
        <dbReference type="Proteomes" id="UP000664904"/>
    </source>
</evidence>
<keyword evidence="4" id="KW-0812">Transmembrane</keyword>
<dbReference type="Gene3D" id="3.30.565.10">
    <property type="entry name" value="Histidine kinase-like ATPase, C-terminal domain"/>
    <property type="match status" value="1"/>
</dbReference>
<keyword evidence="2 6" id="KW-0418">Kinase</keyword>
<evidence type="ECO:0000256" key="4">
    <source>
        <dbReference type="SAM" id="Phobius"/>
    </source>
</evidence>
<keyword evidence="7" id="KW-1185">Reference proteome</keyword>
<dbReference type="InterPro" id="IPR036890">
    <property type="entry name" value="HATPase_C_sf"/>
</dbReference>
<keyword evidence="3" id="KW-0902">Two-component regulatory system</keyword>
<dbReference type="Gene3D" id="1.20.5.1930">
    <property type="match status" value="1"/>
</dbReference>
<dbReference type="GO" id="GO:0016020">
    <property type="term" value="C:membrane"/>
    <property type="evidence" value="ECO:0007669"/>
    <property type="project" value="InterPro"/>
</dbReference>
<protein>
    <submittedName>
        <fullName evidence="6">Histidine kinase</fullName>
    </submittedName>
</protein>